<dbReference type="GO" id="GO:0000162">
    <property type="term" value="P:L-tryptophan biosynthetic process"/>
    <property type="evidence" value="ECO:0007669"/>
    <property type="project" value="TreeGrafter"/>
</dbReference>
<evidence type="ECO:0000259" key="2">
    <source>
        <dbReference type="Pfam" id="PF00117"/>
    </source>
</evidence>
<dbReference type="InterPro" id="IPR006221">
    <property type="entry name" value="TrpG/PapA_dom"/>
</dbReference>
<dbReference type="Gene3D" id="3.40.50.880">
    <property type="match status" value="1"/>
</dbReference>
<keyword evidence="5" id="KW-1185">Reference proteome</keyword>
<proteinExistence type="predicted"/>
<evidence type="ECO:0000313" key="6">
    <source>
        <dbReference type="Proteomes" id="UP000064525"/>
    </source>
</evidence>
<evidence type="ECO:0000313" key="5">
    <source>
        <dbReference type="Proteomes" id="UP000029925"/>
    </source>
</evidence>
<reference evidence="4 5" key="1">
    <citation type="journal article" date="2014" name="Genome Announc.">
        <title>Draft genome sequences of eight enterohepatic helicobacter species isolated from both laboratory and wild rodents.</title>
        <authorList>
            <person name="Sheh A."/>
            <person name="Shen Z."/>
            <person name="Fox J.G."/>
        </authorList>
    </citation>
    <scope>NUCLEOTIDE SEQUENCE [LARGE SCALE GENOMIC DNA]</scope>
    <source>
        <strain evidence="4 5">MIT 98-6810</strain>
    </source>
</reference>
<keyword evidence="3" id="KW-0808">Transferase</keyword>
<dbReference type="OrthoDB" id="9786812at2"/>
<gene>
    <name evidence="3" type="ORF">BN2458_PEG1395</name>
    <name evidence="4" type="ORF">LS75_008090</name>
</gene>
<dbReference type="GO" id="GO:0004049">
    <property type="term" value="F:anthranilate synthase activity"/>
    <property type="evidence" value="ECO:0007669"/>
    <property type="project" value="TreeGrafter"/>
</dbReference>
<reference evidence="3" key="3">
    <citation type="submission" date="2015-11" db="EMBL/GenBank/DDBJ databases">
        <authorList>
            <person name="Zhang Y."/>
            <person name="Guo Z."/>
        </authorList>
    </citation>
    <scope>NUCLEOTIDE SEQUENCE</scope>
    <source>
        <strain evidence="3">1</strain>
    </source>
</reference>
<evidence type="ECO:0000313" key="3">
    <source>
        <dbReference type="EMBL" id="CUU40278.1"/>
    </source>
</evidence>
<organism evidence="3 6">
    <name type="scientific">Helicobacter typhlonius</name>
    <dbReference type="NCBI Taxonomy" id="76936"/>
    <lineage>
        <taxon>Bacteria</taxon>
        <taxon>Pseudomonadati</taxon>
        <taxon>Campylobacterota</taxon>
        <taxon>Epsilonproteobacteria</taxon>
        <taxon>Campylobacterales</taxon>
        <taxon>Helicobacteraceae</taxon>
        <taxon>Helicobacter</taxon>
    </lineage>
</organism>
<dbReference type="NCBIfam" id="TIGR00566">
    <property type="entry name" value="trpG_papA"/>
    <property type="match status" value="1"/>
</dbReference>
<evidence type="ECO:0000256" key="1">
    <source>
        <dbReference type="ARBA" id="ARBA00022962"/>
    </source>
</evidence>
<dbReference type="GO" id="GO:0005829">
    <property type="term" value="C:cytosol"/>
    <property type="evidence" value="ECO:0007669"/>
    <property type="project" value="TreeGrafter"/>
</dbReference>
<dbReference type="KEGG" id="hty:BN2458_PEG1395"/>
<dbReference type="Pfam" id="PF00117">
    <property type="entry name" value="GATase"/>
    <property type="match status" value="1"/>
</dbReference>
<dbReference type="PATRIC" id="fig|76936.10.peg.1362"/>
<dbReference type="AlphaFoldDB" id="A0A099UFN2"/>
<reference evidence="6" key="2">
    <citation type="submission" date="2015-11" db="EMBL/GenBank/DDBJ databases">
        <authorList>
            <person name="Anvar S.Y."/>
        </authorList>
    </citation>
    <scope>NUCLEOTIDE SEQUENCE [LARGE SCALE GENOMIC DNA]</scope>
</reference>
<dbReference type="InterPro" id="IPR029062">
    <property type="entry name" value="Class_I_gatase-like"/>
</dbReference>
<dbReference type="SUPFAM" id="SSF52317">
    <property type="entry name" value="Class I glutamine amidotransferase-like"/>
    <property type="match status" value="1"/>
</dbReference>
<dbReference type="Proteomes" id="UP000064525">
    <property type="component" value="Chromosome I"/>
</dbReference>
<dbReference type="RefSeq" id="WP_034326448.1">
    <property type="nucleotide sequence ID" value="NZ_CAJTQN010000009.1"/>
</dbReference>
<dbReference type="InterPro" id="IPR017926">
    <property type="entry name" value="GATASE"/>
</dbReference>
<dbReference type="PANTHER" id="PTHR43418">
    <property type="entry name" value="MULTIFUNCTIONAL TRYPTOPHAN BIOSYNTHESIS PROTEIN-RELATED"/>
    <property type="match status" value="1"/>
</dbReference>
<dbReference type="PRINTS" id="PR00096">
    <property type="entry name" value="GATASE"/>
</dbReference>
<dbReference type="PROSITE" id="PS51273">
    <property type="entry name" value="GATASE_TYPE_1"/>
    <property type="match status" value="1"/>
</dbReference>
<dbReference type="EMBL" id="LN907858">
    <property type="protein sequence ID" value="CUU40278.1"/>
    <property type="molecule type" value="Genomic_DNA"/>
</dbReference>
<evidence type="ECO:0000313" key="4">
    <source>
        <dbReference type="EMBL" id="TLD78027.1"/>
    </source>
</evidence>
<dbReference type="CDD" id="cd01743">
    <property type="entry name" value="GATase1_Anthranilate_Synthase"/>
    <property type="match status" value="1"/>
</dbReference>
<keyword evidence="3" id="KW-0032">Aminotransferase</keyword>
<accession>A0A099UFN2</accession>
<dbReference type="EC" id="2.6.1.85" evidence="3"/>
<dbReference type="InterPro" id="IPR050472">
    <property type="entry name" value="Anth_synth/Amidotransfase"/>
</dbReference>
<dbReference type="EMBL" id="JRPF02000011">
    <property type="protein sequence ID" value="TLD78027.1"/>
    <property type="molecule type" value="Genomic_DNA"/>
</dbReference>
<feature type="domain" description="Glutamine amidotransferase" evidence="2">
    <location>
        <begin position="12"/>
        <end position="194"/>
    </location>
</feature>
<dbReference type="Proteomes" id="UP000029925">
    <property type="component" value="Unassembled WGS sequence"/>
</dbReference>
<dbReference type="STRING" id="76936.BN2458_PEG1395"/>
<protein>
    <submittedName>
        <fullName evidence="4">Aminodeoxychorismate/anthranilate synthase component II</fullName>
    </submittedName>
    <submittedName>
        <fullName evidence="3">Para-aminobenzoate synthase, amidotransferase component</fullName>
        <ecNumber evidence="3">2.6.1.85</ecNumber>
    </submittedName>
</protein>
<sequence length="196" mass="21614">MNKQRRKAPKVLLIDNYDSFTYNVLYLLNQCGAKALVVPNDTPLSALEQLCQKHSIVHLIISPGPSHPLESGVCLEAIRHFASTRKILGICLGHQCIAQAFGGEVISLANPTHGKNAHFYFTPHPLFKGIKQGVKVALYHSLYVSKLGQCEALGYSESGVLLALKARDYQSYGVQFHPESILQEQGKAIMQNFLAL</sequence>
<dbReference type="GeneID" id="78151582"/>
<dbReference type="PRINTS" id="PR00097">
    <property type="entry name" value="ANTSNTHASEII"/>
</dbReference>
<name>A0A099UFN2_9HELI</name>
<dbReference type="GO" id="GO:0046820">
    <property type="term" value="F:4-amino-4-deoxychorismate synthase activity"/>
    <property type="evidence" value="ECO:0007669"/>
    <property type="project" value="UniProtKB-EC"/>
</dbReference>
<keyword evidence="1" id="KW-0315">Glutamine amidotransferase</keyword>
<dbReference type="PANTHER" id="PTHR43418:SF4">
    <property type="entry name" value="MULTIFUNCTIONAL TRYPTOPHAN BIOSYNTHESIS PROTEIN"/>
    <property type="match status" value="1"/>
</dbReference>